<dbReference type="AlphaFoldDB" id="A0A8X6MPR4"/>
<evidence type="ECO:0000313" key="2">
    <source>
        <dbReference type="Proteomes" id="UP000887013"/>
    </source>
</evidence>
<accession>A0A8X6MPR4</accession>
<comment type="caution">
    <text evidence="1">The sequence shown here is derived from an EMBL/GenBank/DDBJ whole genome shotgun (WGS) entry which is preliminary data.</text>
</comment>
<evidence type="ECO:0000313" key="1">
    <source>
        <dbReference type="EMBL" id="GFS71476.1"/>
    </source>
</evidence>
<gene>
    <name evidence="1" type="ORF">NPIL_55441</name>
</gene>
<keyword evidence="2" id="KW-1185">Reference proteome</keyword>
<reference evidence="1" key="1">
    <citation type="submission" date="2020-08" db="EMBL/GenBank/DDBJ databases">
        <title>Multicomponent nature underlies the extraordinary mechanical properties of spider dragline silk.</title>
        <authorList>
            <person name="Kono N."/>
            <person name="Nakamura H."/>
            <person name="Mori M."/>
            <person name="Yoshida Y."/>
            <person name="Ohtoshi R."/>
            <person name="Malay A.D."/>
            <person name="Moran D.A.P."/>
            <person name="Tomita M."/>
            <person name="Numata K."/>
            <person name="Arakawa K."/>
        </authorList>
    </citation>
    <scope>NUCLEOTIDE SEQUENCE</scope>
</reference>
<name>A0A8X6MPR4_NEPPI</name>
<organism evidence="1 2">
    <name type="scientific">Nephila pilipes</name>
    <name type="common">Giant wood spider</name>
    <name type="synonym">Nephila maculata</name>
    <dbReference type="NCBI Taxonomy" id="299642"/>
    <lineage>
        <taxon>Eukaryota</taxon>
        <taxon>Metazoa</taxon>
        <taxon>Ecdysozoa</taxon>
        <taxon>Arthropoda</taxon>
        <taxon>Chelicerata</taxon>
        <taxon>Arachnida</taxon>
        <taxon>Araneae</taxon>
        <taxon>Araneomorphae</taxon>
        <taxon>Entelegynae</taxon>
        <taxon>Araneoidea</taxon>
        <taxon>Nephilidae</taxon>
        <taxon>Nephila</taxon>
    </lineage>
</organism>
<dbReference type="Proteomes" id="UP000887013">
    <property type="component" value="Unassembled WGS sequence"/>
</dbReference>
<protein>
    <submittedName>
        <fullName evidence="1">Uncharacterized protein</fullName>
    </submittedName>
</protein>
<feature type="non-terminal residue" evidence="1">
    <location>
        <position position="1"/>
    </location>
</feature>
<dbReference type="EMBL" id="BMAW01000918">
    <property type="protein sequence ID" value="GFS71476.1"/>
    <property type="molecule type" value="Genomic_DNA"/>
</dbReference>
<proteinExistence type="predicted"/>
<sequence length="103" mass="11803">PGAQFLPDRFTRKFYGDKLSSDLENILTNGRDQEIEKKKKKPFEREKWIRDLGGVVSPCIQNVATVALKKFCNTVVKSVLVSYFLSSPISCREFFLSIGYNHL</sequence>